<dbReference type="PRINTS" id="PR00297">
    <property type="entry name" value="CHAPERONIN10"/>
</dbReference>
<evidence type="ECO:0000313" key="3">
    <source>
        <dbReference type="EMBL" id="KKL73667.1"/>
    </source>
</evidence>
<sequence length="122" mass="13579">MANPKVELTRHRRPFPFEDRIILEENKEEVSAGGILIPEATKEAMKQRGQQELKIDIGKVLAVGEGPFTDAGVRVPMPFKPGDMVAYARHKVIKYKLDGVTYLIATLISIIAKISDDAYPES</sequence>
<dbReference type="Pfam" id="PF00166">
    <property type="entry name" value="Cpn10"/>
    <property type="match status" value="1"/>
</dbReference>
<dbReference type="GO" id="GO:0051087">
    <property type="term" value="F:protein-folding chaperone binding"/>
    <property type="evidence" value="ECO:0007669"/>
    <property type="project" value="TreeGrafter"/>
</dbReference>
<comment type="similarity">
    <text evidence="1">Belongs to the GroES chaperonin family.</text>
</comment>
<organism evidence="3">
    <name type="scientific">marine sediment metagenome</name>
    <dbReference type="NCBI Taxonomy" id="412755"/>
    <lineage>
        <taxon>unclassified sequences</taxon>
        <taxon>metagenomes</taxon>
        <taxon>ecological metagenomes</taxon>
    </lineage>
</organism>
<dbReference type="SMART" id="SM00883">
    <property type="entry name" value="Cpn10"/>
    <property type="match status" value="1"/>
</dbReference>
<dbReference type="CDD" id="cd00320">
    <property type="entry name" value="cpn10"/>
    <property type="match status" value="1"/>
</dbReference>
<dbReference type="PANTHER" id="PTHR10772:SF63">
    <property type="entry name" value="20 KDA CHAPERONIN, CHLOROPLASTIC"/>
    <property type="match status" value="1"/>
</dbReference>
<dbReference type="GO" id="GO:0051082">
    <property type="term" value="F:unfolded protein binding"/>
    <property type="evidence" value="ECO:0007669"/>
    <property type="project" value="TreeGrafter"/>
</dbReference>
<gene>
    <name evidence="3" type="ORF">LCGC14_2072590</name>
</gene>
<dbReference type="GO" id="GO:0046872">
    <property type="term" value="F:metal ion binding"/>
    <property type="evidence" value="ECO:0007669"/>
    <property type="project" value="TreeGrafter"/>
</dbReference>
<evidence type="ECO:0000256" key="2">
    <source>
        <dbReference type="ARBA" id="ARBA00023186"/>
    </source>
</evidence>
<dbReference type="EMBL" id="LAZR01024890">
    <property type="protein sequence ID" value="KKL73667.1"/>
    <property type="molecule type" value="Genomic_DNA"/>
</dbReference>
<evidence type="ECO:0008006" key="4">
    <source>
        <dbReference type="Google" id="ProtNLM"/>
    </source>
</evidence>
<reference evidence="3" key="1">
    <citation type="journal article" date="2015" name="Nature">
        <title>Complex archaea that bridge the gap between prokaryotes and eukaryotes.</title>
        <authorList>
            <person name="Spang A."/>
            <person name="Saw J.H."/>
            <person name="Jorgensen S.L."/>
            <person name="Zaremba-Niedzwiedzka K."/>
            <person name="Martijn J."/>
            <person name="Lind A.E."/>
            <person name="van Eijk R."/>
            <person name="Schleper C."/>
            <person name="Guy L."/>
            <person name="Ettema T.J."/>
        </authorList>
    </citation>
    <scope>NUCLEOTIDE SEQUENCE</scope>
</reference>
<evidence type="ECO:0000256" key="1">
    <source>
        <dbReference type="ARBA" id="ARBA00006975"/>
    </source>
</evidence>
<keyword evidence="2" id="KW-0143">Chaperone</keyword>
<dbReference type="GO" id="GO:0005524">
    <property type="term" value="F:ATP binding"/>
    <property type="evidence" value="ECO:0007669"/>
    <property type="project" value="InterPro"/>
</dbReference>
<dbReference type="SUPFAM" id="SSF50129">
    <property type="entry name" value="GroES-like"/>
    <property type="match status" value="1"/>
</dbReference>
<dbReference type="InterPro" id="IPR011032">
    <property type="entry name" value="GroES-like_sf"/>
</dbReference>
<dbReference type="InterPro" id="IPR020818">
    <property type="entry name" value="Chaperonin_GroES"/>
</dbReference>
<dbReference type="Gene3D" id="2.30.33.40">
    <property type="entry name" value="GroES chaperonin"/>
    <property type="match status" value="1"/>
</dbReference>
<dbReference type="AlphaFoldDB" id="A0A0F9HEZ2"/>
<name>A0A0F9HEZ2_9ZZZZ</name>
<dbReference type="GO" id="GO:0044183">
    <property type="term" value="F:protein folding chaperone"/>
    <property type="evidence" value="ECO:0007669"/>
    <property type="project" value="InterPro"/>
</dbReference>
<dbReference type="PANTHER" id="PTHR10772">
    <property type="entry name" value="10 KDA HEAT SHOCK PROTEIN"/>
    <property type="match status" value="1"/>
</dbReference>
<accession>A0A0F9HEZ2</accession>
<comment type="caution">
    <text evidence="3">The sequence shown here is derived from an EMBL/GenBank/DDBJ whole genome shotgun (WGS) entry which is preliminary data.</text>
</comment>
<protein>
    <recommendedName>
        <fullName evidence="4">10 kDa chaperonin</fullName>
    </recommendedName>
</protein>
<proteinExistence type="inferred from homology"/>
<dbReference type="InterPro" id="IPR037124">
    <property type="entry name" value="Chaperonin_GroES_sf"/>
</dbReference>